<dbReference type="AlphaFoldDB" id="A0A7Y2H3J1"/>
<evidence type="ECO:0000256" key="4">
    <source>
        <dbReference type="ARBA" id="ARBA00022516"/>
    </source>
</evidence>
<dbReference type="PANTHER" id="PTHR30372:SF4">
    <property type="entry name" value="LIPID-A-DISACCHARIDE SYNTHASE, MITOCHONDRIAL-RELATED"/>
    <property type="match status" value="1"/>
</dbReference>
<gene>
    <name evidence="11" type="primary">lpxB</name>
    <name evidence="11" type="ORF">HKN21_15180</name>
</gene>
<keyword evidence="7 11" id="KW-0808">Transferase</keyword>
<evidence type="ECO:0000256" key="10">
    <source>
        <dbReference type="NCBIfam" id="TIGR00215"/>
    </source>
</evidence>
<dbReference type="Pfam" id="PF02684">
    <property type="entry name" value="LpxB"/>
    <property type="match status" value="1"/>
</dbReference>
<dbReference type="InterPro" id="IPR003835">
    <property type="entry name" value="Glyco_trans_19"/>
</dbReference>
<evidence type="ECO:0000313" key="11">
    <source>
        <dbReference type="EMBL" id="NNF08105.1"/>
    </source>
</evidence>
<evidence type="ECO:0000256" key="1">
    <source>
        <dbReference type="ARBA" id="ARBA00002056"/>
    </source>
</evidence>
<evidence type="ECO:0000256" key="6">
    <source>
        <dbReference type="ARBA" id="ARBA00022676"/>
    </source>
</evidence>
<protein>
    <recommendedName>
        <fullName evidence="3 10">Lipid-A-disaccharide synthase</fullName>
        <ecNumber evidence="2 10">2.4.1.182</ecNumber>
    </recommendedName>
</protein>
<dbReference type="GO" id="GO:0009245">
    <property type="term" value="P:lipid A biosynthetic process"/>
    <property type="evidence" value="ECO:0007669"/>
    <property type="project" value="UniProtKB-UniRule"/>
</dbReference>
<accession>A0A7Y2H3J1</accession>
<reference evidence="11 12" key="1">
    <citation type="submission" date="2020-03" db="EMBL/GenBank/DDBJ databases">
        <title>Metabolic flexibility allows generalist bacteria to become dominant in a frequently disturbed ecosystem.</title>
        <authorList>
            <person name="Chen Y.-J."/>
            <person name="Leung P.M."/>
            <person name="Bay S.K."/>
            <person name="Hugenholtz P."/>
            <person name="Kessler A.J."/>
            <person name="Shelley G."/>
            <person name="Waite D.W."/>
            <person name="Cook P.L."/>
            <person name="Greening C."/>
        </authorList>
    </citation>
    <scope>NUCLEOTIDE SEQUENCE [LARGE SCALE GENOMIC DNA]</scope>
    <source>
        <strain evidence="11">SS_bin_28</strain>
    </source>
</reference>
<dbReference type="Proteomes" id="UP000547674">
    <property type="component" value="Unassembled WGS sequence"/>
</dbReference>
<evidence type="ECO:0000256" key="7">
    <source>
        <dbReference type="ARBA" id="ARBA00022679"/>
    </source>
</evidence>
<keyword evidence="6 11" id="KW-0328">Glycosyltransferase</keyword>
<dbReference type="GO" id="GO:0008915">
    <property type="term" value="F:lipid-A-disaccharide synthase activity"/>
    <property type="evidence" value="ECO:0007669"/>
    <property type="project" value="UniProtKB-UniRule"/>
</dbReference>
<dbReference type="GO" id="GO:0016020">
    <property type="term" value="C:membrane"/>
    <property type="evidence" value="ECO:0007669"/>
    <property type="project" value="GOC"/>
</dbReference>
<evidence type="ECO:0000256" key="3">
    <source>
        <dbReference type="ARBA" id="ARBA00020902"/>
    </source>
</evidence>
<dbReference type="SUPFAM" id="SSF53756">
    <property type="entry name" value="UDP-Glycosyltransferase/glycogen phosphorylase"/>
    <property type="match status" value="1"/>
</dbReference>
<name>A0A7Y2H3J1_UNCEI</name>
<proteinExistence type="predicted"/>
<dbReference type="NCBIfam" id="TIGR00215">
    <property type="entry name" value="lpxB"/>
    <property type="match status" value="1"/>
</dbReference>
<dbReference type="GO" id="GO:0005543">
    <property type="term" value="F:phospholipid binding"/>
    <property type="evidence" value="ECO:0007669"/>
    <property type="project" value="TreeGrafter"/>
</dbReference>
<dbReference type="EC" id="2.4.1.182" evidence="2 10"/>
<keyword evidence="4" id="KW-0444">Lipid biosynthesis</keyword>
<evidence type="ECO:0000256" key="5">
    <source>
        <dbReference type="ARBA" id="ARBA00022556"/>
    </source>
</evidence>
<keyword evidence="8" id="KW-0443">Lipid metabolism</keyword>
<sequence length="371" mass="40299">MTHRVFVSAGEASGDRHLGALLDALGSEHDLELFGLGGDRVRSHGTELLAHVDELSVLGFSEVLKRLGFFRSLLKRCVSEIEQRRPDLILLADYPGFNLRLARAVKHLGIPVVLYVAPQVWAWRKDRRPGIAQVIDHLMVIFPFEEALFQGFPMKVSFVGHPLLDHAAETQPGFREALQIPREQKVLALLPGSRPSEVRALLPMLLEGTQVLAREGVVRVVSRAPGAPEECFEGINAHVWEGNLASLVAHADAAMVASGTATLETGLHGTPLAVVYKVGLLNWLLARLLVKKQPIGLVNIAGQSDLIPELIQGDLTAENIDRVARNLLFDQTTREEQRAYLSNLSQKLGGEGAAANAAKVVASYLTKSGGA</sequence>
<evidence type="ECO:0000256" key="9">
    <source>
        <dbReference type="ARBA" id="ARBA00048975"/>
    </source>
</evidence>
<evidence type="ECO:0000256" key="8">
    <source>
        <dbReference type="ARBA" id="ARBA00023098"/>
    </source>
</evidence>
<dbReference type="EMBL" id="JABDJR010000615">
    <property type="protein sequence ID" value="NNF08105.1"/>
    <property type="molecule type" value="Genomic_DNA"/>
</dbReference>
<comment type="catalytic activity">
    <reaction evidence="9">
        <text>a lipid X + a UDP-2-N,3-O-bis[(3R)-3-hydroxyacyl]-alpha-D-glucosamine = a lipid A disaccharide + UDP + H(+)</text>
        <dbReference type="Rhea" id="RHEA:67828"/>
        <dbReference type="ChEBI" id="CHEBI:15378"/>
        <dbReference type="ChEBI" id="CHEBI:58223"/>
        <dbReference type="ChEBI" id="CHEBI:137748"/>
        <dbReference type="ChEBI" id="CHEBI:176338"/>
        <dbReference type="ChEBI" id="CHEBI:176343"/>
        <dbReference type="EC" id="2.4.1.182"/>
    </reaction>
</comment>
<comment type="caution">
    <text evidence="11">The sequence shown here is derived from an EMBL/GenBank/DDBJ whole genome shotgun (WGS) entry which is preliminary data.</text>
</comment>
<evidence type="ECO:0000256" key="2">
    <source>
        <dbReference type="ARBA" id="ARBA00012687"/>
    </source>
</evidence>
<evidence type="ECO:0000313" key="12">
    <source>
        <dbReference type="Proteomes" id="UP000547674"/>
    </source>
</evidence>
<dbReference type="PANTHER" id="PTHR30372">
    <property type="entry name" value="LIPID-A-DISACCHARIDE SYNTHASE"/>
    <property type="match status" value="1"/>
</dbReference>
<organism evidence="11 12">
    <name type="scientific">Eiseniibacteriota bacterium</name>
    <dbReference type="NCBI Taxonomy" id="2212470"/>
    <lineage>
        <taxon>Bacteria</taxon>
        <taxon>Candidatus Eiseniibacteriota</taxon>
    </lineage>
</organism>
<comment type="function">
    <text evidence="1">Condensation of UDP-2,3-diacylglucosamine and 2,3-diacylglucosamine-1-phosphate to form lipid A disaccharide, a precursor of lipid A, a phosphorylated glycolipid that anchors the lipopolysaccharide to the outer membrane of the cell.</text>
</comment>
<keyword evidence="5" id="KW-0441">Lipid A biosynthesis</keyword>